<feature type="transmembrane region" description="Helical" evidence="1">
    <location>
        <begin position="176"/>
        <end position="198"/>
    </location>
</feature>
<evidence type="ECO:0000313" key="3">
    <source>
        <dbReference type="Proteomes" id="UP000015527"/>
    </source>
</evidence>
<keyword evidence="1" id="KW-0812">Transmembrane</keyword>
<proteinExistence type="predicted"/>
<reference evidence="2 3" key="1">
    <citation type="journal article" date="2013" name="Genome Announc.">
        <title>Genome Sequence of Novosphingobium lindaniclasticum LE124T, Isolated from a Hexachlorocyclohexane Dumpsite.</title>
        <authorList>
            <person name="Saxena A."/>
            <person name="Nayyar N."/>
            <person name="Sangwan N."/>
            <person name="Kumari R."/>
            <person name="Khurana J.P."/>
            <person name="Lal R."/>
        </authorList>
    </citation>
    <scope>NUCLEOTIDE SEQUENCE [LARGE SCALE GENOMIC DNA]</scope>
    <source>
        <strain evidence="2 3">LE124</strain>
    </source>
</reference>
<feature type="transmembrane region" description="Helical" evidence="1">
    <location>
        <begin position="109"/>
        <end position="127"/>
    </location>
</feature>
<feature type="transmembrane region" description="Helical" evidence="1">
    <location>
        <begin position="147"/>
        <end position="164"/>
    </location>
</feature>
<comment type="caution">
    <text evidence="2">The sequence shown here is derived from an EMBL/GenBank/DDBJ whole genome shotgun (WGS) entry which is preliminary data.</text>
</comment>
<sequence>MTRDLLWRGMLAGILGALLATLFARGFAEPQIDLAIGFEESHSAHHAAQEHAGPAHAEPQEKDLVSRETQKGAGLLTALALYGAAVGGIFSLVFAYGYGRMGHLGPRSFALLLAVVTFVLVVVVPGIKYPQTPPAVGQHETVALRTAAYFGMIALSLGAALVAVRVRNALARPGRGFDATLLGLVVYLGLVGLGQFVLPTINEVPADFPAVLLWKFRLASLGTQLVLWATIGLAFGLWAERVLRRGRSPR</sequence>
<dbReference type="AlphaFoldDB" id="T0ITV7"/>
<gene>
    <name evidence="2" type="ORF">L284_11635</name>
</gene>
<dbReference type="PATRIC" id="fig|1096930.3.peg.2312"/>
<protein>
    <recommendedName>
        <fullName evidence="4">Cobalt transporter CbtA</fullName>
    </recommendedName>
</protein>
<feature type="transmembrane region" description="Helical" evidence="1">
    <location>
        <begin position="218"/>
        <end position="239"/>
    </location>
</feature>
<evidence type="ECO:0000256" key="1">
    <source>
        <dbReference type="SAM" id="Phobius"/>
    </source>
</evidence>
<name>T0ITV7_9SPHN</name>
<dbReference type="Pfam" id="PF09490">
    <property type="entry name" value="CbtA"/>
    <property type="match status" value="1"/>
</dbReference>
<evidence type="ECO:0008006" key="4">
    <source>
        <dbReference type="Google" id="ProtNLM"/>
    </source>
</evidence>
<dbReference type="RefSeq" id="WP_021234173.1">
    <property type="nucleotide sequence ID" value="NZ_ATHL01000076.1"/>
</dbReference>
<dbReference type="InterPro" id="IPR012666">
    <property type="entry name" value="CbtA_put"/>
</dbReference>
<keyword evidence="1" id="KW-1133">Transmembrane helix</keyword>
<dbReference type="Proteomes" id="UP000015527">
    <property type="component" value="Unassembled WGS sequence"/>
</dbReference>
<evidence type="ECO:0000313" key="2">
    <source>
        <dbReference type="EMBL" id="EQB15280.1"/>
    </source>
</evidence>
<accession>T0ITV7</accession>
<dbReference type="eggNOG" id="COG5446">
    <property type="taxonomic scope" value="Bacteria"/>
</dbReference>
<organism evidence="2 3">
    <name type="scientific">Novosphingobium lindaniclasticum LE124</name>
    <dbReference type="NCBI Taxonomy" id="1096930"/>
    <lineage>
        <taxon>Bacteria</taxon>
        <taxon>Pseudomonadati</taxon>
        <taxon>Pseudomonadota</taxon>
        <taxon>Alphaproteobacteria</taxon>
        <taxon>Sphingomonadales</taxon>
        <taxon>Sphingomonadaceae</taxon>
        <taxon>Novosphingobium</taxon>
    </lineage>
</organism>
<dbReference type="EMBL" id="ATHL01000076">
    <property type="protein sequence ID" value="EQB15280.1"/>
    <property type="molecule type" value="Genomic_DNA"/>
</dbReference>
<keyword evidence="1" id="KW-0472">Membrane</keyword>
<feature type="transmembrane region" description="Helical" evidence="1">
    <location>
        <begin position="73"/>
        <end position="97"/>
    </location>
</feature>
<dbReference type="OrthoDB" id="6851830at2"/>
<keyword evidence="3" id="KW-1185">Reference proteome</keyword>